<feature type="compositionally biased region" description="Basic and acidic residues" evidence="1">
    <location>
        <begin position="144"/>
        <end position="186"/>
    </location>
</feature>
<name>A0A5J4UU88_9EUKA</name>
<sequence>MKETKEENDSDGEYSQTTHQSTSFSSYQYQNPFNNQSSSSTSSQQQSNQHQQEQEQQLDEEQSRFYSLLRRSGDDEFALRLLLCDSLAPIRPLHCKVTLNSLGFSDCIDTNREDYVRFLNDCYFQLENSTIGDRQYQWERNHKQMMNEKRMKKEQRREEREERIKERIERKKKKDQEKKKQKENMRNKQQQKQQQQTIIIKSDDEEDEDDDEEEDDEEDSSSDEEIEMQSEGLTEKDKSLTYTLCPREEQLFDEQYIEKEIKEIQ</sequence>
<evidence type="ECO:0000313" key="2">
    <source>
        <dbReference type="EMBL" id="KAA6373295.1"/>
    </source>
</evidence>
<reference evidence="2 3" key="1">
    <citation type="submission" date="2019-03" db="EMBL/GenBank/DDBJ databases">
        <title>Single cell metagenomics reveals metabolic interactions within the superorganism composed of flagellate Streblomastix strix and complex community of Bacteroidetes bacteria on its surface.</title>
        <authorList>
            <person name="Treitli S.C."/>
            <person name="Kolisko M."/>
            <person name="Husnik F."/>
            <person name="Keeling P."/>
            <person name="Hampl V."/>
        </authorList>
    </citation>
    <scope>NUCLEOTIDE SEQUENCE [LARGE SCALE GENOMIC DNA]</scope>
    <source>
        <strain evidence="2">ST1C</strain>
    </source>
</reference>
<evidence type="ECO:0000256" key="1">
    <source>
        <dbReference type="SAM" id="MobiDB-lite"/>
    </source>
</evidence>
<dbReference type="EMBL" id="SNRW01012869">
    <property type="protein sequence ID" value="KAA6373295.1"/>
    <property type="molecule type" value="Genomic_DNA"/>
</dbReference>
<organism evidence="2 3">
    <name type="scientific">Streblomastix strix</name>
    <dbReference type="NCBI Taxonomy" id="222440"/>
    <lineage>
        <taxon>Eukaryota</taxon>
        <taxon>Metamonada</taxon>
        <taxon>Preaxostyla</taxon>
        <taxon>Oxymonadida</taxon>
        <taxon>Streblomastigidae</taxon>
        <taxon>Streblomastix</taxon>
    </lineage>
</organism>
<proteinExistence type="predicted"/>
<feature type="region of interest" description="Disordered" evidence="1">
    <location>
        <begin position="1"/>
        <end position="62"/>
    </location>
</feature>
<dbReference type="AlphaFoldDB" id="A0A5J4UU88"/>
<feature type="compositionally biased region" description="Acidic residues" evidence="1">
    <location>
        <begin position="203"/>
        <end position="228"/>
    </location>
</feature>
<evidence type="ECO:0000313" key="3">
    <source>
        <dbReference type="Proteomes" id="UP000324800"/>
    </source>
</evidence>
<feature type="non-terminal residue" evidence="2">
    <location>
        <position position="265"/>
    </location>
</feature>
<accession>A0A5J4UU88</accession>
<protein>
    <submittedName>
        <fullName evidence="2">Uncharacterized protein</fullName>
    </submittedName>
</protein>
<gene>
    <name evidence="2" type="ORF">EZS28_031179</name>
</gene>
<dbReference type="Proteomes" id="UP000324800">
    <property type="component" value="Unassembled WGS sequence"/>
</dbReference>
<feature type="region of interest" description="Disordered" evidence="1">
    <location>
        <begin position="144"/>
        <end position="241"/>
    </location>
</feature>
<comment type="caution">
    <text evidence="2">The sequence shown here is derived from an EMBL/GenBank/DDBJ whole genome shotgun (WGS) entry which is preliminary data.</text>
</comment>
<feature type="compositionally biased region" description="Low complexity" evidence="1">
    <location>
        <begin position="187"/>
        <end position="196"/>
    </location>
</feature>
<feature type="compositionally biased region" description="Low complexity" evidence="1">
    <location>
        <begin position="14"/>
        <end position="55"/>
    </location>
</feature>